<feature type="transmembrane region" description="Helical" evidence="2">
    <location>
        <begin position="131"/>
        <end position="149"/>
    </location>
</feature>
<keyword evidence="2" id="KW-0472">Membrane</keyword>
<comment type="caution">
    <text evidence="3">The sequence shown here is derived from an EMBL/GenBank/DDBJ whole genome shotgun (WGS) entry which is preliminary data.</text>
</comment>
<dbReference type="AlphaFoldDB" id="A0A9X1STZ5"/>
<gene>
    <name evidence="3" type="ORF">LR394_16245</name>
</gene>
<feature type="transmembrane region" description="Helical" evidence="2">
    <location>
        <begin position="156"/>
        <end position="174"/>
    </location>
</feature>
<evidence type="ECO:0000256" key="1">
    <source>
        <dbReference type="SAM" id="MobiDB-lite"/>
    </source>
</evidence>
<protein>
    <submittedName>
        <fullName evidence="3">Uncharacterized protein</fullName>
    </submittedName>
</protein>
<accession>A0A9X1STZ5</accession>
<evidence type="ECO:0000313" key="3">
    <source>
        <dbReference type="EMBL" id="MCD5312459.1"/>
    </source>
</evidence>
<keyword evidence="2" id="KW-1133">Transmembrane helix</keyword>
<name>A0A9X1STZ5_9ACTN</name>
<feature type="transmembrane region" description="Helical" evidence="2">
    <location>
        <begin position="101"/>
        <end position="119"/>
    </location>
</feature>
<sequence length="205" mass="20871">MDDNESSGPEGTRMPSSTADHPAAPQRGIAQPMHPQVLGGLIGAAGATAFVHVNRGDLPGSWPLAAIVAWAVVLVVFVWASLLRSRHLPVLPPPGPTAGRVYGFSVLGMLVGMAGGNALLNAVGAAELQPAWVVTAVGLHFVPFAAAFQAPVFGRLGWWMTAVGVLGLGFGLIFGETAVAAAAVGAGLLMLIVMIVDAAAQREPS</sequence>
<evidence type="ECO:0000313" key="4">
    <source>
        <dbReference type="Proteomes" id="UP001138997"/>
    </source>
</evidence>
<organism evidence="3 4">
    <name type="scientific">Kineosporia babensis</name>
    <dbReference type="NCBI Taxonomy" id="499548"/>
    <lineage>
        <taxon>Bacteria</taxon>
        <taxon>Bacillati</taxon>
        <taxon>Actinomycetota</taxon>
        <taxon>Actinomycetes</taxon>
        <taxon>Kineosporiales</taxon>
        <taxon>Kineosporiaceae</taxon>
        <taxon>Kineosporia</taxon>
    </lineage>
</organism>
<proteinExistence type="predicted"/>
<keyword evidence="4" id="KW-1185">Reference proteome</keyword>
<reference evidence="3" key="1">
    <citation type="submission" date="2021-11" db="EMBL/GenBank/DDBJ databases">
        <title>Streptomyces corallinus and Kineosporia corallina sp. nov., two new coral-derived marine actinobacteria.</title>
        <authorList>
            <person name="Buangrab K."/>
            <person name="Sutthacheep M."/>
            <person name="Yeemin T."/>
            <person name="Harunari E."/>
            <person name="Igarashi Y."/>
            <person name="Sripreechasak P."/>
            <person name="Kanchanasin P."/>
            <person name="Tanasupawat S."/>
            <person name="Phongsopitanun W."/>
        </authorList>
    </citation>
    <scope>NUCLEOTIDE SEQUENCE</scope>
    <source>
        <strain evidence="3">JCM 31032</strain>
    </source>
</reference>
<dbReference type="EMBL" id="JAJOMB010000008">
    <property type="protein sequence ID" value="MCD5312459.1"/>
    <property type="molecule type" value="Genomic_DNA"/>
</dbReference>
<feature type="transmembrane region" description="Helical" evidence="2">
    <location>
        <begin position="60"/>
        <end position="80"/>
    </location>
</feature>
<feature type="transmembrane region" description="Helical" evidence="2">
    <location>
        <begin position="37"/>
        <end position="54"/>
    </location>
</feature>
<keyword evidence="2" id="KW-0812">Transmembrane</keyword>
<feature type="transmembrane region" description="Helical" evidence="2">
    <location>
        <begin position="180"/>
        <end position="200"/>
    </location>
</feature>
<dbReference type="RefSeq" id="WP_231442699.1">
    <property type="nucleotide sequence ID" value="NZ_JAJOMB010000008.1"/>
</dbReference>
<dbReference type="Proteomes" id="UP001138997">
    <property type="component" value="Unassembled WGS sequence"/>
</dbReference>
<evidence type="ECO:0000256" key="2">
    <source>
        <dbReference type="SAM" id="Phobius"/>
    </source>
</evidence>
<feature type="compositionally biased region" description="Polar residues" evidence="1">
    <location>
        <begin position="1"/>
        <end position="19"/>
    </location>
</feature>
<feature type="region of interest" description="Disordered" evidence="1">
    <location>
        <begin position="1"/>
        <end position="30"/>
    </location>
</feature>